<proteinExistence type="predicted"/>
<dbReference type="PANTHER" id="PTHR35147:SF1">
    <property type="entry name" value="CHEMORECEPTOR GLUTAMINE DEAMIDASE CHED-RELATED"/>
    <property type="match status" value="1"/>
</dbReference>
<comment type="caution">
    <text evidence="3">The sequence shown here is derived from an EMBL/GenBank/DDBJ whole genome shotgun (WGS) entry which is preliminary data.</text>
</comment>
<evidence type="ECO:0000313" key="3">
    <source>
        <dbReference type="EMBL" id="MCE4556695.1"/>
    </source>
</evidence>
<dbReference type="InterPro" id="IPR005659">
    <property type="entry name" value="Chemorcpt_Glu_NH3ase_CheD"/>
</dbReference>
<dbReference type="CDD" id="cd16352">
    <property type="entry name" value="CheD"/>
    <property type="match status" value="1"/>
</dbReference>
<evidence type="ECO:0000256" key="1">
    <source>
        <dbReference type="ARBA" id="ARBA00022500"/>
    </source>
</evidence>
<dbReference type="EMBL" id="JAJTWU010000008">
    <property type="protein sequence ID" value="MCE4556695.1"/>
    <property type="molecule type" value="Genomic_DNA"/>
</dbReference>
<dbReference type="Pfam" id="PF03975">
    <property type="entry name" value="CheD"/>
    <property type="match status" value="1"/>
</dbReference>
<accession>A0ABS8Y3S3</accession>
<dbReference type="PANTHER" id="PTHR35147">
    <property type="entry name" value="CHEMORECEPTOR GLUTAMINE DEAMIDASE CHED-RELATED"/>
    <property type="match status" value="1"/>
</dbReference>
<dbReference type="InterPro" id="IPR011324">
    <property type="entry name" value="Cytotoxic_necrot_fac-like_cat"/>
</dbReference>
<gene>
    <name evidence="3" type="ORF">LXT13_20040</name>
</gene>
<dbReference type="InterPro" id="IPR038592">
    <property type="entry name" value="CheD-like_sf"/>
</dbReference>
<organism evidence="3 4">
    <name type="scientific">Pelomonas cellulosilytica</name>
    <dbReference type="NCBI Taxonomy" id="2906762"/>
    <lineage>
        <taxon>Bacteria</taxon>
        <taxon>Pseudomonadati</taxon>
        <taxon>Pseudomonadota</taxon>
        <taxon>Betaproteobacteria</taxon>
        <taxon>Burkholderiales</taxon>
        <taxon>Sphaerotilaceae</taxon>
        <taxon>Roseateles</taxon>
    </lineage>
</organism>
<dbReference type="RefSeq" id="WP_233373806.1">
    <property type="nucleotide sequence ID" value="NZ_JAJTWU010000008.1"/>
</dbReference>
<keyword evidence="2" id="KW-0378">Hydrolase</keyword>
<keyword evidence="1" id="KW-0145">Chemotaxis</keyword>
<dbReference type="Gene3D" id="3.30.1330.200">
    <property type="match status" value="1"/>
</dbReference>
<dbReference type="SUPFAM" id="SSF64438">
    <property type="entry name" value="CNF1/YfiH-like putative cysteine hydrolases"/>
    <property type="match status" value="1"/>
</dbReference>
<protein>
    <submittedName>
        <fullName evidence="3">Chemotaxis protein CheD</fullName>
    </submittedName>
</protein>
<evidence type="ECO:0000313" key="4">
    <source>
        <dbReference type="Proteomes" id="UP001200741"/>
    </source>
</evidence>
<sequence length="169" mass="17828">MKHATVALHPGDVACVDSGQRMETLLGSCVAIVLTDPRRTVGAMCHIVHAGAPKPWAGRDTAYGASALAEMRRLLRLRSIDAGQCLAWVYGGGHMFPDQPGAAADYGHVGASNAEWALAALQQAGIQLLGADLGGHAYRKLRWTVGRGAPEVEATAIPSRRRVAREPTA</sequence>
<reference evidence="3 4" key="1">
    <citation type="submission" date="2021-12" db="EMBL/GenBank/DDBJ databases">
        <title>Genome seq of P8.</title>
        <authorList>
            <person name="Seo T."/>
        </authorList>
    </citation>
    <scope>NUCLEOTIDE SEQUENCE [LARGE SCALE GENOMIC DNA]</scope>
    <source>
        <strain evidence="3 4">P8</strain>
    </source>
</reference>
<name>A0ABS8Y3S3_9BURK</name>
<keyword evidence="4" id="KW-1185">Reference proteome</keyword>
<dbReference type="Proteomes" id="UP001200741">
    <property type="component" value="Unassembled WGS sequence"/>
</dbReference>
<evidence type="ECO:0000256" key="2">
    <source>
        <dbReference type="ARBA" id="ARBA00022801"/>
    </source>
</evidence>